<keyword evidence="5" id="KW-1185">Reference proteome</keyword>
<proteinExistence type="predicted"/>
<dbReference type="Proteomes" id="UP001385951">
    <property type="component" value="Unassembled WGS sequence"/>
</dbReference>
<sequence length="489" mass="54100">MDDLDSPDPWYLTIVRTQGIAFIRPEKSWRPIVSVTIGGQHTHEIILGCDGQNPNLKTPFPLRDIDGSSYLDIKVFHKSHSKNRRKRHLIGSAYVTIGDVLRRQSRPGCDLDLRLSCPPPQKRSPTVSGARQLNTATLTIRLRPPTPLLSSRSSITAVDSPLLSQDEDGIFSDDTSDHTLPSSPVTEQPPKDSLPMEIETDQGSNHLRRRKRPKPYCINTTDEGSSSDSSCYPPSPIDTQPDFCPAVYGNESMVCEDITPSASCSVLPQYQQDPVVRPLSFVERFVNRFAPYEELCRAEEDSQIEKILGKQLTEWYVVGGSLLAVAGLNAAVFGFSSDTIFSIDGIAKRSIAIGSIAAGIGIVVDAWFLVAYSSADAAKFTRLARDVYNSYFFFCLTCRLPALCMFVSACALMVFLFTVAWETWPTAVLVMSFAAGILVSLQYLVFGVHRFVNLVNWTVRSIWSKLVRRAPPPVCPPEIQMGQTVQGTN</sequence>
<feature type="region of interest" description="Disordered" evidence="1">
    <location>
        <begin position="159"/>
        <end position="233"/>
    </location>
</feature>
<evidence type="ECO:0000313" key="4">
    <source>
        <dbReference type="EMBL" id="KAK7686479.1"/>
    </source>
</evidence>
<feature type="transmembrane region" description="Helical" evidence="2">
    <location>
        <begin position="427"/>
        <end position="446"/>
    </location>
</feature>
<name>A0AAW0G550_9APHY</name>
<feature type="transmembrane region" description="Helical" evidence="2">
    <location>
        <begin position="315"/>
        <end position="336"/>
    </location>
</feature>
<keyword evidence="2" id="KW-0812">Transmembrane</keyword>
<gene>
    <name evidence="4" type="ORF">QCA50_010075</name>
</gene>
<feature type="transmembrane region" description="Helical" evidence="2">
    <location>
        <begin position="391"/>
        <end position="421"/>
    </location>
</feature>
<feature type="region of interest" description="Disordered" evidence="1">
    <location>
        <begin position="111"/>
        <end position="136"/>
    </location>
</feature>
<dbReference type="AlphaFoldDB" id="A0AAW0G550"/>
<feature type="transmembrane region" description="Helical" evidence="2">
    <location>
        <begin position="351"/>
        <end position="370"/>
    </location>
</feature>
<comment type="caution">
    <text evidence="4">The sequence shown here is derived from an EMBL/GenBank/DDBJ whole genome shotgun (WGS) entry which is preliminary data.</text>
</comment>
<feature type="domain" description="C2" evidence="3">
    <location>
        <begin position="1"/>
        <end position="110"/>
    </location>
</feature>
<protein>
    <recommendedName>
        <fullName evidence="3">C2 domain-containing protein</fullName>
    </recommendedName>
</protein>
<keyword evidence="2" id="KW-1133">Transmembrane helix</keyword>
<dbReference type="InterPro" id="IPR000008">
    <property type="entry name" value="C2_dom"/>
</dbReference>
<reference evidence="4 5" key="1">
    <citation type="submission" date="2022-09" db="EMBL/GenBank/DDBJ databases">
        <authorList>
            <person name="Palmer J.M."/>
        </authorList>
    </citation>
    <scope>NUCLEOTIDE SEQUENCE [LARGE SCALE GENOMIC DNA]</scope>
    <source>
        <strain evidence="4 5">DSM 7382</strain>
    </source>
</reference>
<evidence type="ECO:0000256" key="1">
    <source>
        <dbReference type="SAM" id="MobiDB-lite"/>
    </source>
</evidence>
<organism evidence="4 5">
    <name type="scientific">Cerrena zonata</name>
    <dbReference type="NCBI Taxonomy" id="2478898"/>
    <lineage>
        <taxon>Eukaryota</taxon>
        <taxon>Fungi</taxon>
        <taxon>Dikarya</taxon>
        <taxon>Basidiomycota</taxon>
        <taxon>Agaricomycotina</taxon>
        <taxon>Agaricomycetes</taxon>
        <taxon>Polyporales</taxon>
        <taxon>Cerrenaceae</taxon>
        <taxon>Cerrena</taxon>
    </lineage>
</organism>
<feature type="compositionally biased region" description="Polar residues" evidence="1">
    <location>
        <begin position="123"/>
        <end position="136"/>
    </location>
</feature>
<evidence type="ECO:0000259" key="3">
    <source>
        <dbReference type="PROSITE" id="PS50004"/>
    </source>
</evidence>
<keyword evidence="2" id="KW-0472">Membrane</keyword>
<dbReference type="PROSITE" id="PS50004">
    <property type="entry name" value="C2"/>
    <property type="match status" value="1"/>
</dbReference>
<dbReference type="EMBL" id="JASBNA010000016">
    <property type="protein sequence ID" value="KAK7686479.1"/>
    <property type="molecule type" value="Genomic_DNA"/>
</dbReference>
<accession>A0AAW0G550</accession>
<evidence type="ECO:0000313" key="5">
    <source>
        <dbReference type="Proteomes" id="UP001385951"/>
    </source>
</evidence>
<evidence type="ECO:0000256" key="2">
    <source>
        <dbReference type="SAM" id="Phobius"/>
    </source>
</evidence>